<organism evidence="3 4">
    <name type="scientific">Nocardioides daeguensis</name>
    <dbReference type="NCBI Taxonomy" id="908359"/>
    <lineage>
        <taxon>Bacteria</taxon>
        <taxon>Bacillati</taxon>
        <taxon>Actinomycetota</taxon>
        <taxon>Actinomycetes</taxon>
        <taxon>Propionibacteriales</taxon>
        <taxon>Nocardioidaceae</taxon>
        <taxon>Nocardioides</taxon>
    </lineage>
</organism>
<dbReference type="InterPro" id="IPR013783">
    <property type="entry name" value="Ig-like_fold"/>
</dbReference>
<feature type="domain" description="Bacterial Ig-like" evidence="2">
    <location>
        <begin position="392"/>
        <end position="470"/>
    </location>
</feature>
<feature type="transmembrane region" description="Helical" evidence="1">
    <location>
        <begin position="21"/>
        <end position="38"/>
    </location>
</feature>
<dbReference type="Gene3D" id="2.60.40.10">
    <property type="entry name" value="Immunoglobulins"/>
    <property type="match status" value="1"/>
</dbReference>
<dbReference type="PROSITE" id="PS50194">
    <property type="entry name" value="FILAMIN_REPEAT"/>
    <property type="match status" value="1"/>
</dbReference>
<evidence type="ECO:0000256" key="1">
    <source>
        <dbReference type="SAM" id="Phobius"/>
    </source>
</evidence>
<protein>
    <recommendedName>
        <fullName evidence="2">Bacterial Ig-like domain-containing protein</fullName>
    </recommendedName>
</protein>
<accession>A0ABP6VIA8</accession>
<keyword evidence="4" id="KW-1185">Reference proteome</keyword>
<dbReference type="Pfam" id="PF16640">
    <property type="entry name" value="Big_3_5"/>
    <property type="match status" value="1"/>
</dbReference>
<dbReference type="EMBL" id="BAABBB010000012">
    <property type="protein sequence ID" value="GAA3534158.1"/>
    <property type="molecule type" value="Genomic_DNA"/>
</dbReference>
<evidence type="ECO:0000259" key="2">
    <source>
        <dbReference type="Pfam" id="PF16640"/>
    </source>
</evidence>
<keyword evidence="1" id="KW-1133">Transmembrane helix</keyword>
<dbReference type="InterPro" id="IPR032109">
    <property type="entry name" value="Big_3_5"/>
</dbReference>
<dbReference type="InterPro" id="IPR017868">
    <property type="entry name" value="Filamin/ABP280_repeat-like"/>
</dbReference>
<keyword evidence="1" id="KW-0472">Membrane</keyword>
<evidence type="ECO:0000313" key="3">
    <source>
        <dbReference type="EMBL" id="GAA3534158.1"/>
    </source>
</evidence>
<gene>
    <name evidence="3" type="ORF">GCM10022263_22830</name>
</gene>
<sequence length="471" mass="48322">MGSNPDAAHGRDWRNGTVTRTLRYLAVVVALLLGTGLLRPAPASADDPGKWYDGGIRYTTITNCPSLIQGTPYLEKGAGAYAGYWADPDSGFPAAGQTFWIHYAFYGMGMPCSGGTYFSPTIYLPDGVTFDTSQQIRCGYDGSGGAAPQGNCPGWDHMSGGTYSNNQDSGLWGVAQGHHWEFQFPVKATHAISGADMLIAVRTADGNNSPTLNLLSSIYVFNGGGQPASGPQVLYDTPSTINAATAPDGSQTRYGFYSTFNAITNHVGGSLGVQLSPNQSTGWQLELPCGSYCTDTTGASLWTTWDEAGFPTLTAGATYYWRGYFKPTGGAIVYGAWQSFTVGASGSGATSEPGGLGSTGGGAPGGLSGGTSLGGTITAIKAAATVKAKAKGTLRAGRRGKLKVTVTSARGATGTVTVTEKGKVVGTGVLAGGTAVVRLKKLKAGKHKLVVSYGGDAAAGPAAGKVKVKVR</sequence>
<name>A0ABP6VIA8_9ACTN</name>
<comment type="caution">
    <text evidence="3">The sequence shown here is derived from an EMBL/GenBank/DDBJ whole genome shotgun (WGS) entry which is preliminary data.</text>
</comment>
<keyword evidence="1" id="KW-0812">Transmembrane</keyword>
<reference evidence="4" key="1">
    <citation type="journal article" date="2019" name="Int. J. Syst. Evol. Microbiol.">
        <title>The Global Catalogue of Microorganisms (GCM) 10K type strain sequencing project: providing services to taxonomists for standard genome sequencing and annotation.</title>
        <authorList>
            <consortium name="The Broad Institute Genomics Platform"/>
            <consortium name="The Broad Institute Genome Sequencing Center for Infectious Disease"/>
            <person name="Wu L."/>
            <person name="Ma J."/>
        </authorList>
    </citation>
    <scope>NUCLEOTIDE SEQUENCE [LARGE SCALE GENOMIC DNA]</scope>
    <source>
        <strain evidence="4">JCM 17460</strain>
    </source>
</reference>
<evidence type="ECO:0000313" key="4">
    <source>
        <dbReference type="Proteomes" id="UP001500301"/>
    </source>
</evidence>
<proteinExistence type="predicted"/>
<dbReference type="Proteomes" id="UP001500301">
    <property type="component" value="Unassembled WGS sequence"/>
</dbReference>